<proteinExistence type="predicted"/>
<dbReference type="EMBL" id="JWIN03000033">
    <property type="protein sequence ID" value="KAB1254763.1"/>
    <property type="molecule type" value="Genomic_DNA"/>
</dbReference>
<organism evidence="2 3">
    <name type="scientific">Camelus dromedarius</name>
    <name type="common">Dromedary</name>
    <name type="synonym">Arabian camel</name>
    <dbReference type="NCBI Taxonomy" id="9838"/>
    <lineage>
        <taxon>Eukaryota</taxon>
        <taxon>Metazoa</taxon>
        <taxon>Chordata</taxon>
        <taxon>Craniata</taxon>
        <taxon>Vertebrata</taxon>
        <taxon>Euteleostomi</taxon>
        <taxon>Mammalia</taxon>
        <taxon>Eutheria</taxon>
        <taxon>Laurasiatheria</taxon>
        <taxon>Artiodactyla</taxon>
        <taxon>Tylopoda</taxon>
        <taxon>Camelidae</taxon>
        <taxon>Camelus</taxon>
    </lineage>
</organism>
<gene>
    <name evidence="2" type="ORF">Cadr_000028719</name>
</gene>
<reference evidence="2 3" key="1">
    <citation type="journal article" date="2019" name="Mol. Ecol. Resour.">
        <title>Improving Illumina assemblies with Hi-C and long reads: an example with the North African dromedary.</title>
        <authorList>
            <person name="Elbers J.P."/>
            <person name="Rogers M.F."/>
            <person name="Perelman P.L."/>
            <person name="Proskuryakova A.A."/>
            <person name="Serdyukova N.A."/>
            <person name="Johnson W.E."/>
            <person name="Horin P."/>
            <person name="Corander J."/>
            <person name="Murphy D."/>
            <person name="Burger P.A."/>
        </authorList>
    </citation>
    <scope>NUCLEOTIDE SEQUENCE [LARGE SCALE GENOMIC DNA]</scope>
    <source>
        <strain evidence="2">Drom800</strain>
        <tissue evidence="2">Blood</tissue>
    </source>
</reference>
<dbReference type="AlphaFoldDB" id="A0A5N4C7A0"/>
<comment type="caution">
    <text evidence="2">The sequence shown here is derived from an EMBL/GenBank/DDBJ whole genome shotgun (WGS) entry which is preliminary data.</text>
</comment>
<sequence length="123" mass="13280">MRSSLVELNKICWGNRQEGSGAEGWVPRGGDDLSVLGSEGEREADFKQGSGLVKRRLTEMGRMDRSGPGRRGKSNLPVTGADTGSTSPSPEAQPCGAWRFQVDPMPLITSRRSTNYLCGPHTC</sequence>
<feature type="compositionally biased region" description="Basic and acidic residues" evidence="1">
    <location>
        <begin position="56"/>
        <end position="67"/>
    </location>
</feature>
<evidence type="ECO:0000256" key="1">
    <source>
        <dbReference type="SAM" id="MobiDB-lite"/>
    </source>
</evidence>
<dbReference type="Proteomes" id="UP000299084">
    <property type="component" value="Unassembled WGS sequence"/>
</dbReference>
<name>A0A5N4C7A0_CAMDR</name>
<accession>A0A5N4C7A0</accession>
<feature type="region of interest" description="Disordered" evidence="1">
    <location>
        <begin position="16"/>
        <end position="96"/>
    </location>
</feature>
<protein>
    <submittedName>
        <fullName evidence="2">Uncharacterized protein</fullName>
    </submittedName>
</protein>
<evidence type="ECO:0000313" key="2">
    <source>
        <dbReference type="EMBL" id="KAB1254763.1"/>
    </source>
</evidence>
<evidence type="ECO:0000313" key="3">
    <source>
        <dbReference type="Proteomes" id="UP000299084"/>
    </source>
</evidence>
<keyword evidence="3" id="KW-1185">Reference proteome</keyword>